<proteinExistence type="predicted"/>
<protein>
    <submittedName>
        <fullName evidence="2">Putative membrane protein</fullName>
    </submittedName>
</protein>
<reference evidence="2 3" key="1">
    <citation type="submission" date="2014-04" db="EMBL/GenBank/DDBJ databases">
        <authorList>
            <person name="Bishop-Lilly K.A."/>
            <person name="Broomall S.M."/>
            <person name="Chain P.S."/>
            <person name="Chertkov O."/>
            <person name="Coyne S.R."/>
            <person name="Daligault H.E."/>
            <person name="Davenport K.W."/>
            <person name="Erkkila T."/>
            <person name="Frey K.G."/>
            <person name="Gibbons H.S."/>
            <person name="Gu W."/>
            <person name="Jaissle J."/>
            <person name="Johnson S.L."/>
            <person name="Koroleva G.I."/>
            <person name="Ladner J.T."/>
            <person name="Lo C.-C."/>
            <person name="Minogue T.D."/>
            <person name="Munk C."/>
            <person name="Palacios G.F."/>
            <person name="Redden C.L."/>
            <person name="Rosenzweig C.N."/>
            <person name="Scholz M.B."/>
            <person name="Teshima H."/>
            <person name="Xu Y."/>
        </authorList>
    </citation>
    <scope>NUCLEOTIDE SEQUENCE [LARGE SCALE GENOMIC DNA]</scope>
    <source>
        <strain evidence="2 3">8244</strain>
    </source>
</reference>
<feature type="transmembrane region" description="Helical" evidence="1">
    <location>
        <begin position="34"/>
        <end position="55"/>
    </location>
</feature>
<keyword evidence="1" id="KW-0472">Membrane</keyword>
<name>A0A090XWA2_PAEMA</name>
<accession>A0A090XWA2</accession>
<organism evidence="2 3">
    <name type="scientific">Paenibacillus macerans</name>
    <name type="common">Bacillus macerans</name>
    <dbReference type="NCBI Taxonomy" id="44252"/>
    <lineage>
        <taxon>Bacteria</taxon>
        <taxon>Bacillati</taxon>
        <taxon>Bacillota</taxon>
        <taxon>Bacilli</taxon>
        <taxon>Bacillales</taxon>
        <taxon>Paenibacillaceae</taxon>
        <taxon>Paenibacillus</taxon>
    </lineage>
</organism>
<keyword evidence="3" id="KW-1185">Reference proteome</keyword>
<dbReference type="EMBL" id="JMQA01000058">
    <property type="protein sequence ID" value="KFM90514.1"/>
    <property type="molecule type" value="Genomic_DNA"/>
</dbReference>
<evidence type="ECO:0000256" key="1">
    <source>
        <dbReference type="SAM" id="Phobius"/>
    </source>
</evidence>
<keyword evidence="1" id="KW-0812">Transmembrane</keyword>
<dbReference type="Proteomes" id="UP000029278">
    <property type="component" value="Unassembled WGS sequence"/>
</dbReference>
<sequence length="63" mass="6985">MVGSLIFLLGIFYNSFFSLGIIELNVGNYQVHNFLLSLANGIFAVTVLIFSVSFLKAQNKRGK</sequence>
<gene>
    <name evidence="2" type="ORF">DJ90_6384</name>
</gene>
<evidence type="ECO:0000313" key="3">
    <source>
        <dbReference type="Proteomes" id="UP000029278"/>
    </source>
</evidence>
<dbReference type="AlphaFoldDB" id="A0A090XWA2"/>
<keyword evidence="1" id="KW-1133">Transmembrane helix</keyword>
<dbReference type="HOGENOM" id="CLU_2881600_0_0_9"/>
<evidence type="ECO:0000313" key="2">
    <source>
        <dbReference type="EMBL" id="KFM90514.1"/>
    </source>
</evidence>
<comment type="caution">
    <text evidence="2">The sequence shown here is derived from an EMBL/GenBank/DDBJ whole genome shotgun (WGS) entry which is preliminary data.</text>
</comment>